<dbReference type="PRINTS" id="PR00036">
    <property type="entry name" value="HTHLACI"/>
</dbReference>
<dbReference type="CDD" id="cd01392">
    <property type="entry name" value="HTH_LacI"/>
    <property type="match status" value="1"/>
</dbReference>
<dbReference type="Gene3D" id="1.10.260.40">
    <property type="entry name" value="lambda repressor-like DNA-binding domains"/>
    <property type="match status" value="1"/>
</dbReference>
<dbReference type="Pfam" id="PF00356">
    <property type="entry name" value="LacI"/>
    <property type="match status" value="1"/>
</dbReference>
<dbReference type="SUPFAM" id="SSF53822">
    <property type="entry name" value="Periplasmic binding protein-like I"/>
    <property type="match status" value="1"/>
</dbReference>
<dbReference type="InterPro" id="IPR010982">
    <property type="entry name" value="Lambda_DNA-bd_dom_sf"/>
</dbReference>
<keyword evidence="1" id="KW-0805">Transcription regulation</keyword>
<dbReference type="SUPFAM" id="SSF47413">
    <property type="entry name" value="lambda repressor-like DNA-binding domains"/>
    <property type="match status" value="1"/>
</dbReference>
<evidence type="ECO:0000256" key="2">
    <source>
        <dbReference type="ARBA" id="ARBA00023125"/>
    </source>
</evidence>
<dbReference type="Proteomes" id="UP001500752">
    <property type="component" value="Unassembled WGS sequence"/>
</dbReference>
<proteinExistence type="predicted"/>
<dbReference type="Gene3D" id="3.40.50.2300">
    <property type="match status" value="2"/>
</dbReference>
<keyword evidence="3" id="KW-0804">Transcription</keyword>
<dbReference type="PROSITE" id="PS50932">
    <property type="entry name" value="HTH_LACI_2"/>
    <property type="match status" value="1"/>
</dbReference>
<reference evidence="6" key="1">
    <citation type="journal article" date="2019" name="Int. J. Syst. Evol. Microbiol.">
        <title>The Global Catalogue of Microorganisms (GCM) 10K type strain sequencing project: providing services to taxonomists for standard genome sequencing and annotation.</title>
        <authorList>
            <consortium name="The Broad Institute Genomics Platform"/>
            <consortium name="The Broad Institute Genome Sequencing Center for Infectious Disease"/>
            <person name="Wu L."/>
            <person name="Ma J."/>
        </authorList>
    </citation>
    <scope>NUCLEOTIDE SEQUENCE [LARGE SCALE GENOMIC DNA]</scope>
    <source>
        <strain evidence="6">JCM 30742</strain>
    </source>
</reference>
<evidence type="ECO:0000313" key="6">
    <source>
        <dbReference type="Proteomes" id="UP001500752"/>
    </source>
</evidence>
<dbReference type="RefSeq" id="WP_345150327.1">
    <property type="nucleotide sequence ID" value="NZ_BAABEO010000011.1"/>
</dbReference>
<accession>A0ABP7C8V9</accession>
<dbReference type="SMART" id="SM00354">
    <property type="entry name" value="HTH_LACI"/>
    <property type="match status" value="1"/>
</dbReference>
<sequence length="327" mass="35231">MARATLRDVAQKAGVSASTVSRVFSRPEMVAADVRERVEEIARELRYLPNPIARGLARQRTGNLGVIVPDIANPYFTPLVKSLQSDARARGCNVFVADTDEHASRERDLGIAMSQQVDGIVLASPRMGDDEVRALAADVPLITIGRLVEGVSGVGTPANNGIRQAVELLAAQGHRRIAYLDGPPQSFVAVQRRGATLDAAEEFGCSVEVFGPFQAAVNAGRRAADLVLASDVTAVIAYNDQIAFGCMARLKECGRRIPEDYSIVGIDDSSVAEYCEPRLTTVRVPIVKAGALGLDILWDLMNSPRDRTPIVEELEADLVVRRSTAAR</sequence>
<comment type="caution">
    <text evidence="5">The sequence shown here is derived from an EMBL/GenBank/DDBJ whole genome shotgun (WGS) entry which is preliminary data.</text>
</comment>
<evidence type="ECO:0000259" key="4">
    <source>
        <dbReference type="PROSITE" id="PS50932"/>
    </source>
</evidence>
<dbReference type="InterPro" id="IPR046335">
    <property type="entry name" value="LacI/GalR-like_sensor"/>
</dbReference>
<evidence type="ECO:0000256" key="1">
    <source>
        <dbReference type="ARBA" id="ARBA00023015"/>
    </source>
</evidence>
<protein>
    <submittedName>
        <fullName evidence="5">LacI family DNA-binding transcriptional regulator</fullName>
    </submittedName>
</protein>
<dbReference type="PANTHER" id="PTHR30146">
    <property type="entry name" value="LACI-RELATED TRANSCRIPTIONAL REPRESSOR"/>
    <property type="match status" value="1"/>
</dbReference>
<dbReference type="InterPro" id="IPR000843">
    <property type="entry name" value="HTH_LacI"/>
</dbReference>
<dbReference type="EMBL" id="BAABEO010000011">
    <property type="protein sequence ID" value="GAA3681245.1"/>
    <property type="molecule type" value="Genomic_DNA"/>
</dbReference>
<evidence type="ECO:0000313" key="5">
    <source>
        <dbReference type="EMBL" id="GAA3681245.1"/>
    </source>
</evidence>
<dbReference type="Pfam" id="PF13377">
    <property type="entry name" value="Peripla_BP_3"/>
    <property type="match status" value="1"/>
</dbReference>
<keyword evidence="2 5" id="KW-0238">DNA-binding</keyword>
<dbReference type="InterPro" id="IPR028082">
    <property type="entry name" value="Peripla_BP_I"/>
</dbReference>
<gene>
    <name evidence="5" type="ORF">GCM10023081_19170</name>
</gene>
<keyword evidence="6" id="KW-1185">Reference proteome</keyword>
<name>A0ABP7C8V9_9MICC</name>
<feature type="domain" description="HTH lacI-type" evidence="4">
    <location>
        <begin position="4"/>
        <end position="58"/>
    </location>
</feature>
<evidence type="ECO:0000256" key="3">
    <source>
        <dbReference type="ARBA" id="ARBA00023163"/>
    </source>
</evidence>
<dbReference type="PANTHER" id="PTHR30146:SF138">
    <property type="entry name" value="TRANSCRIPTIONAL REGULATORY PROTEIN"/>
    <property type="match status" value="1"/>
</dbReference>
<dbReference type="GO" id="GO:0003677">
    <property type="term" value="F:DNA binding"/>
    <property type="evidence" value="ECO:0007669"/>
    <property type="project" value="UniProtKB-KW"/>
</dbReference>
<dbReference type="CDD" id="cd06267">
    <property type="entry name" value="PBP1_LacI_sugar_binding-like"/>
    <property type="match status" value="1"/>
</dbReference>
<organism evidence="5 6">
    <name type="scientific">Arthrobacter ginkgonis</name>
    <dbReference type="NCBI Taxonomy" id="1630594"/>
    <lineage>
        <taxon>Bacteria</taxon>
        <taxon>Bacillati</taxon>
        <taxon>Actinomycetota</taxon>
        <taxon>Actinomycetes</taxon>
        <taxon>Micrococcales</taxon>
        <taxon>Micrococcaceae</taxon>
        <taxon>Arthrobacter</taxon>
    </lineage>
</organism>